<protein>
    <submittedName>
        <fullName evidence="1">Uncharacterized protein</fullName>
    </submittedName>
</protein>
<dbReference type="AlphaFoldDB" id="D2VJS6"/>
<dbReference type="InParanoid" id="D2VJS6"/>
<gene>
    <name evidence="1" type="ORF">NAEGRDRAFT_69146</name>
</gene>
<reference evidence="1 2" key="1">
    <citation type="journal article" date="2010" name="Cell">
        <title>The genome of Naegleria gruberi illuminates early eukaryotic versatility.</title>
        <authorList>
            <person name="Fritz-Laylin L.K."/>
            <person name="Prochnik S.E."/>
            <person name="Ginger M.L."/>
            <person name="Dacks J.B."/>
            <person name="Carpenter M.L."/>
            <person name="Field M.C."/>
            <person name="Kuo A."/>
            <person name="Paredez A."/>
            <person name="Chapman J."/>
            <person name="Pham J."/>
            <person name="Shu S."/>
            <person name="Neupane R."/>
            <person name="Cipriano M."/>
            <person name="Mancuso J."/>
            <person name="Tu H."/>
            <person name="Salamov A."/>
            <person name="Lindquist E."/>
            <person name="Shapiro H."/>
            <person name="Lucas S."/>
            <person name="Grigoriev I.V."/>
            <person name="Cande W.Z."/>
            <person name="Fulton C."/>
            <person name="Rokhsar D.S."/>
            <person name="Dawson S.C."/>
        </authorList>
    </citation>
    <scope>NUCLEOTIDE SEQUENCE [LARGE SCALE GENOMIC DNA]</scope>
    <source>
        <strain evidence="1 2">NEG-M</strain>
    </source>
</reference>
<evidence type="ECO:0000313" key="1">
    <source>
        <dbReference type="EMBL" id="EFC43085.1"/>
    </source>
</evidence>
<accession>D2VJS6</accession>
<dbReference type="RefSeq" id="XP_002675829.1">
    <property type="nucleotide sequence ID" value="XM_002675783.1"/>
</dbReference>
<proteinExistence type="predicted"/>
<sequence length="323" mass="37086">MFSFSNDKISQVSTPSKTIHPSKLLSMQSMLNDAFIGSPPTSENTFILSKSYPKPFEQKVDFLKALLDNEYLTMFVQFSAEFQVLNPLITEIRVWISDLNSSRTSFHLLSCLHLIQQIFGHSGQVENHLDFQQVSSSCGISGFLFEKQLTEHELFEMYFTLNEKATNSIQAQFSFLKSFKFIYLFNCIGIENQENSSNEKFEFIQELELDSTRDICTLIIYLYDFIGRRNNHDVDYLLNLANCAEVRPWNEFKFGERSIIETSTTLNNSLLSPTSPKTPTPRKKGIVKSGKMKSNKKVIFVDSSVLNSPQIDRVLRDITNIKL</sequence>
<name>D2VJS6_NAEGR</name>
<dbReference type="GeneID" id="8853139"/>
<dbReference type="KEGG" id="ngr:NAEGRDRAFT_69146"/>
<dbReference type="EMBL" id="GG738876">
    <property type="protein sequence ID" value="EFC43085.1"/>
    <property type="molecule type" value="Genomic_DNA"/>
</dbReference>
<organism evidence="2">
    <name type="scientific">Naegleria gruberi</name>
    <name type="common">Amoeba</name>
    <dbReference type="NCBI Taxonomy" id="5762"/>
    <lineage>
        <taxon>Eukaryota</taxon>
        <taxon>Discoba</taxon>
        <taxon>Heterolobosea</taxon>
        <taxon>Tetramitia</taxon>
        <taxon>Eutetramitia</taxon>
        <taxon>Vahlkampfiidae</taxon>
        <taxon>Naegleria</taxon>
    </lineage>
</organism>
<keyword evidence="2" id="KW-1185">Reference proteome</keyword>
<dbReference type="VEuPathDB" id="AmoebaDB:NAEGRDRAFT_69146"/>
<dbReference type="Proteomes" id="UP000006671">
    <property type="component" value="Unassembled WGS sequence"/>
</dbReference>
<evidence type="ECO:0000313" key="2">
    <source>
        <dbReference type="Proteomes" id="UP000006671"/>
    </source>
</evidence>